<sequence length="154" mass="16940">MNLDKKKKILVGVVVFILLFGGMLLLSRRDNSNGQKEETNSLPTEAVIPTISDDVKIDLVSSSAGREVALQIKNIPPGTQMIDYELSYQTAQQGLQGVIGTIELKGESDIDKNLTLGTCSSGTCIYHQVVGKVRLNLRFSGEYGEKVFEEEYEL</sequence>
<protein>
    <submittedName>
        <fullName evidence="2">Uncharacterized protein</fullName>
    </submittedName>
</protein>
<name>A0A1F7GU55_9BACT</name>
<evidence type="ECO:0000313" key="2">
    <source>
        <dbReference type="EMBL" id="OGK22314.1"/>
    </source>
</evidence>
<dbReference type="AlphaFoldDB" id="A0A1F7GU55"/>
<evidence type="ECO:0000313" key="3">
    <source>
        <dbReference type="Proteomes" id="UP000177026"/>
    </source>
</evidence>
<evidence type="ECO:0000256" key="1">
    <source>
        <dbReference type="SAM" id="Phobius"/>
    </source>
</evidence>
<proteinExistence type="predicted"/>
<keyword evidence="1" id="KW-0472">Membrane</keyword>
<dbReference type="EMBL" id="MFZI01000001">
    <property type="protein sequence ID" value="OGK22314.1"/>
    <property type="molecule type" value="Genomic_DNA"/>
</dbReference>
<accession>A0A1F7GU55</accession>
<keyword evidence="1" id="KW-0812">Transmembrane</keyword>
<reference evidence="2 3" key="1">
    <citation type="journal article" date="2016" name="Nat. Commun.">
        <title>Thousands of microbial genomes shed light on interconnected biogeochemical processes in an aquifer system.</title>
        <authorList>
            <person name="Anantharaman K."/>
            <person name="Brown C.T."/>
            <person name="Hug L.A."/>
            <person name="Sharon I."/>
            <person name="Castelle C.J."/>
            <person name="Probst A.J."/>
            <person name="Thomas B.C."/>
            <person name="Singh A."/>
            <person name="Wilkins M.J."/>
            <person name="Karaoz U."/>
            <person name="Brodie E.L."/>
            <person name="Williams K.H."/>
            <person name="Hubbard S.S."/>
            <person name="Banfield J.F."/>
        </authorList>
    </citation>
    <scope>NUCLEOTIDE SEQUENCE [LARGE SCALE GENOMIC DNA]</scope>
</reference>
<keyword evidence="1" id="KW-1133">Transmembrane helix</keyword>
<organism evidence="2 3">
    <name type="scientific">Candidatus Roizmanbacteria bacterium RIFCSPHIGHO2_01_FULL_39_8</name>
    <dbReference type="NCBI Taxonomy" id="1802033"/>
    <lineage>
        <taxon>Bacteria</taxon>
        <taxon>Candidatus Roizmaniibacteriota</taxon>
    </lineage>
</organism>
<comment type="caution">
    <text evidence="2">The sequence shown here is derived from an EMBL/GenBank/DDBJ whole genome shotgun (WGS) entry which is preliminary data.</text>
</comment>
<feature type="transmembrane region" description="Helical" evidence="1">
    <location>
        <begin position="9"/>
        <end position="26"/>
    </location>
</feature>
<gene>
    <name evidence="2" type="ORF">A2866_05370</name>
</gene>
<dbReference type="Proteomes" id="UP000177026">
    <property type="component" value="Unassembled WGS sequence"/>
</dbReference>